<accession>A0A498Q5B0</accession>
<sequence length="46" mass="4577">MVVEAAAVELAVPTDEPIAVTSAAAAASISGIAIRYDIAASQPAMY</sequence>
<gene>
    <name evidence="1" type="ORF">LAUMK136_03208</name>
</gene>
<organism evidence="1 2">
    <name type="scientific">Mycobacterium attenuatum</name>
    <dbReference type="NCBI Taxonomy" id="2341086"/>
    <lineage>
        <taxon>Bacteria</taxon>
        <taxon>Bacillati</taxon>
        <taxon>Actinomycetota</taxon>
        <taxon>Actinomycetes</taxon>
        <taxon>Mycobacteriales</taxon>
        <taxon>Mycobacteriaceae</taxon>
        <taxon>Mycobacterium</taxon>
    </lineage>
</organism>
<name>A0A498Q5B0_9MYCO</name>
<dbReference type="EMBL" id="UPHP01000081">
    <property type="protein sequence ID" value="VBA39873.1"/>
    <property type="molecule type" value="Genomic_DNA"/>
</dbReference>
<dbReference type="AlphaFoldDB" id="A0A498Q5B0"/>
<protein>
    <submittedName>
        <fullName evidence="1">Uncharacterized protein</fullName>
    </submittedName>
</protein>
<keyword evidence="2" id="KW-1185">Reference proteome</keyword>
<evidence type="ECO:0000313" key="2">
    <source>
        <dbReference type="Proteomes" id="UP000273307"/>
    </source>
</evidence>
<proteinExistence type="predicted"/>
<evidence type="ECO:0000313" key="1">
    <source>
        <dbReference type="EMBL" id="VBA39873.1"/>
    </source>
</evidence>
<dbReference type="Proteomes" id="UP000273307">
    <property type="component" value="Unassembled WGS sequence"/>
</dbReference>
<reference evidence="1 2" key="1">
    <citation type="submission" date="2018-09" db="EMBL/GenBank/DDBJ databases">
        <authorList>
            <person name="Tagini F."/>
        </authorList>
    </citation>
    <scope>NUCLEOTIDE SEQUENCE [LARGE SCALE GENOMIC DNA]</scope>
    <source>
        <strain evidence="1 2">MK136</strain>
    </source>
</reference>